<feature type="non-terminal residue" evidence="1">
    <location>
        <position position="1"/>
    </location>
</feature>
<organism evidence="1 2">
    <name type="scientific">Electrophorus voltai</name>
    <dbReference type="NCBI Taxonomy" id="2609070"/>
    <lineage>
        <taxon>Eukaryota</taxon>
        <taxon>Metazoa</taxon>
        <taxon>Chordata</taxon>
        <taxon>Craniata</taxon>
        <taxon>Vertebrata</taxon>
        <taxon>Euteleostomi</taxon>
        <taxon>Actinopterygii</taxon>
        <taxon>Neopterygii</taxon>
        <taxon>Teleostei</taxon>
        <taxon>Ostariophysi</taxon>
        <taxon>Gymnotiformes</taxon>
        <taxon>Gymnotoidei</taxon>
        <taxon>Gymnotidae</taxon>
        <taxon>Electrophorus</taxon>
    </lineage>
</organism>
<sequence length="113" mass="12471">EMDVDFMKFTPSLWVAPQLSVRNVPAFWALPSPMTSSGSKISAPSPEGTAKDALLAAVEVQPPKAAYSAFLRCDHRVRAHLLHHHLVHCCLQGQRPCIIRSAERIATDKRGPF</sequence>
<evidence type="ECO:0000313" key="1">
    <source>
        <dbReference type="EMBL" id="KAK1803649.1"/>
    </source>
</evidence>
<protein>
    <submittedName>
        <fullName evidence="1">Uncharacterized protein</fullName>
    </submittedName>
</protein>
<dbReference type="Proteomes" id="UP001239994">
    <property type="component" value="Unassembled WGS sequence"/>
</dbReference>
<name>A0AAD8ZRA1_9TELE</name>
<dbReference type="EMBL" id="JAROKS010000005">
    <property type="protein sequence ID" value="KAK1803649.1"/>
    <property type="molecule type" value="Genomic_DNA"/>
</dbReference>
<gene>
    <name evidence="1" type="ORF">P4O66_021055</name>
</gene>
<evidence type="ECO:0000313" key="2">
    <source>
        <dbReference type="Proteomes" id="UP001239994"/>
    </source>
</evidence>
<reference evidence="1" key="1">
    <citation type="submission" date="2023-03" db="EMBL/GenBank/DDBJ databases">
        <title>Electrophorus voltai genome.</title>
        <authorList>
            <person name="Bian C."/>
        </authorList>
    </citation>
    <scope>NUCLEOTIDE SEQUENCE</scope>
    <source>
        <strain evidence="1">CB-2022</strain>
        <tissue evidence="1">Muscle</tissue>
    </source>
</reference>
<accession>A0AAD8ZRA1</accession>
<keyword evidence="2" id="KW-1185">Reference proteome</keyword>
<proteinExistence type="predicted"/>
<dbReference type="AlphaFoldDB" id="A0AAD8ZRA1"/>
<comment type="caution">
    <text evidence="1">The sequence shown here is derived from an EMBL/GenBank/DDBJ whole genome shotgun (WGS) entry which is preliminary data.</text>
</comment>